<keyword evidence="5" id="KW-1185">Reference proteome</keyword>
<keyword evidence="2" id="KW-0472">Membrane</keyword>
<evidence type="ECO:0008006" key="6">
    <source>
        <dbReference type="Google" id="ProtNLM"/>
    </source>
</evidence>
<evidence type="ECO:0000256" key="1">
    <source>
        <dbReference type="SAM" id="MobiDB-lite"/>
    </source>
</evidence>
<evidence type="ECO:0000256" key="2">
    <source>
        <dbReference type="SAM" id="Phobius"/>
    </source>
</evidence>
<evidence type="ECO:0000313" key="4">
    <source>
        <dbReference type="EMBL" id="GAA1938538.1"/>
    </source>
</evidence>
<reference evidence="5" key="1">
    <citation type="journal article" date="2019" name="Int. J. Syst. Evol. Microbiol.">
        <title>The Global Catalogue of Microorganisms (GCM) 10K type strain sequencing project: providing services to taxonomists for standard genome sequencing and annotation.</title>
        <authorList>
            <consortium name="The Broad Institute Genomics Platform"/>
            <consortium name="The Broad Institute Genome Sequencing Center for Infectious Disease"/>
            <person name="Wu L."/>
            <person name="Ma J."/>
        </authorList>
    </citation>
    <scope>NUCLEOTIDE SEQUENCE [LARGE SCALE GENOMIC DNA]</scope>
    <source>
        <strain evidence="5">JCM 13584</strain>
    </source>
</reference>
<keyword evidence="2" id="KW-1133">Transmembrane helix</keyword>
<dbReference type="RefSeq" id="WP_157416227.1">
    <property type="nucleotide sequence ID" value="NZ_BAAAMK010000001.1"/>
</dbReference>
<evidence type="ECO:0000256" key="3">
    <source>
        <dbReference type="SAM" id="SignalP"/>
    </source>
</evidence>
<keyword evidence="2" id="KW-0812">Transmembrane</keyword>
<dbReference type="EMBL" id="BAAAMK010000001">
    <property type="protein sequence ID" value="GAA1938538.1"/>
    <property type="molecule type" value="Genomic_DNA"/>
</dbReference>
<comment type="caution">
    <text evidence="4">The sequence shown here is derived from an EMBL/GenBank/DDBJ whole genome shotgun (WGS) entry which is preliminary data.</text>
</comment>
<sequence>MKRTIPALVVAVLGAGLALAGTVAPASAATPTTANSVVASCDALTVDLSGYAVEPGADAVYQTVEVSPAVAEVSHTDYVYKPLFGKVEHVSHKDAGKVLVYDWTLYYFTGETRTHVEVAAQDAVTKEELVSAAIPADAEPNTVTVTVDGEPVAVETFGAAYTLTDFPLLKGEAGTEAYGTHTYSVSVTAYQGFGTEPVTSVVDSGSTECATGDFAAVATIDTVTTCGTAVVTLTNAELLASKINGTYSAIVSVDGKPTDFLAVFENSPVKVEHAFAKDSGAHVIGVRTGPAHGDTLLAQTTVLTDCIVKPTDPVDPVDPALDPKVAITGSLTPGGSITVTGTGFAADTEYEVELHSTPQSIASVTSGSDGSFSGTGSIDSDTPTGDHEIVVTDGEGSYRFPVTITAASTETPTDDGDDDGTDSGTDNGTGTSTPAGTGTTAATGTKAGLASTGFDTMPLAALAAALLTLAGIAFGARRAIRVKG</sequence>
<feature type="compositionally biased region" description="Low complexity" evidence="1">
    <location>
        <begin position="422"/>
        <end position="443"/>
    </location>
</feature>
<gene>
    <name evidence="4" type="ORF">GCM10009717_01190</name>
</gene>
<name>A0ABP5BA44_9MICO</name>
<feature type="region of interest" description="Disordered" evidence="1">
    <location>
        <begin position="362"/>
        <end position="386"/>
    </location>
</feature>
<feature type="transmembrane region" description="Helical" evidence="2">
    <location>
        <begin position="457"/>
        <end position="476"/>
    </location>
</feature>
<accession>A0ABP5BA44</accession>
<feature type="compositionally biased region" description="Low complexity" evidence="1">
    <location>
        <begin position="363"/>
        <end position="382"/>
    </location>
</feature>
<protein>
    <recommendedName>
        <fullName evidence="6">Gram-positive cocci surface proteins LPxTG domain-containing protein</fullName>
    </recommendedName>
</protein>
<evidence type="ECO:0000313" key="5">
    <source>
        <dbReference type="Proteomes" id="UP001499954"/>
    </source>
</evidence>
<dbReference type="Proteomes" id="UP001499954">
    <property type="component" value="Unassembled WGS sequence"/>
</dbReference>
<feature type="region of interest" description="Disordered" evidence="1">
    <location>
        <begin position="407"/>
        <end position="443"/>
    </location>
</feature>
<feature type="compositionally biased region" description="Acidic residues" evidence="1">
    <location>
        <begin position="412"/>
        <end position="421"/>
    </location>
</feature>
<feature type="chain" id="PRO_5045195119" description="Gram-positive cocci surface proteins LPxTG domain-containing protein" evidence="3">
    <location>
        <begin position="29"/>
        <end position="484"/>
    </location>
</feature>
<organism evidence="4 5">
    <name type="scientific">Agromyces allii</name>
    <dbReference type="NCBI Taxonomy" id="393607"/>
    <lineage>
        <taxon>Bacteria</taxon>
        <taxon>Bacillati</taxon>
        <taxon>Actinomycetota</taxon>
        <taxon>Actinomycetes</taxon>
        <taxon>Micrococcales</taxon>
        <taxon>Microbacteriaceae</taxon>
        <taxon>Agromyces</taxon>
    </lineage>
</organism>
<keyword evidence="3" id="KW-0732">Signal</keyword>
<proteinExistence type="predicted"/>
<feature type="signal peptide" evidence="3">
    <location>
        <begin position="1"/>
        <end position="28"/>
    </location>
</feature>